<evidence type="ECO:0000313" key="1">
    <source>
        <dbReference type="Proteomes" id="UP000038040"/>
    </source>
</evidence>
<dbReference type="SUPFAM" id="SSF53474">
    <property type="entry name" value="alpha/beta-Hydrolases"/>
    <property type="match status" value="1"/>
</dbReference>
<dbReference type="Pfam" id="PF05705">
    <property type="entry name" value="DUF829"/>
    <property type="match status" value="1"/>
</dbReference>
<reference evidence="2" key="1">
    <citation type="submission" date="2017-02" db="UniProtKB">
        <authorList>
            <consortium name="WormBaseParasite"/>
        </authorList>
    </citation>
    <scope>IDENTIFICATION</scope>
</reference>
<dbReference type="AlphaFoldDB" id="A0A0N4U3A1"/>
<dbReference type="PANTHER" id="PTHR12265:SF41">
    <property type="entry name" value="TRANSMEMBRANE PROTEIN 53"/>
    <property type="match status" value="1"/>
</dbReference>
<name>A0A0N4U3A1_DRAME</name>
<organism evidence="1 2">
    <name type="scientific">Dracunculus medinensis</name>
    <name type="common">Guinea worm</name>
    <dbReference type="NCBI Taxonomy" id="318479"/>
    <lineage>
        <taxon>Eukaryota</taxon>
        <taxon>Metazoa</taxon>
        <taxon>Ecdysozoa</taxon>
        <taxon>Nematoda</taxon>
        <taxon>Chromadorea</taxon>
        <taxon>Rhabditida</taxon>
        <taxon>Spirurina</taxon>
        <taxon>Dracunculoidea</taxon>
        <taxon>Dracunculidae</taxon>
        <taxon>Dracunculus</taxon>
    </lineage>
</organism>
<protein>
    <submittedName>
        <fullName evidence="2">Transmembrane protein 53</fullName>
    </submittedName>
</protein>
<proteinExistence type="predicted"/>
<dbReference type="InterPro" id="IPR008547">
    <property type="entry name" value="DUF829_TMEM53"/>
</dbReference>
<dbReference type="Proteomes" id="UP000038040">
    <property type="component" value="Unplaced"/>
</dbReference>
<evidence type="ECO:0000313" key="2">
    <source>
        <dbReference type="WBParaSite" id="DME_0000120001-mRNA-1"/>
    </source>
</evidence>
<dbReference type="InterPro" id="IPR029058">
    <property type="entry name" value="AB_hydrolase_fold"/>
</dbReference>
<dbReference type="WBParaSite" id="DME_0000120001-mRNA-1">
    <property type="protein sequence ID" value="DME_0000120001-mRNA-1"/>
    <property type="gene ID" value="DME_0000120001"/>
</dbReference>
<dbReference type="PANTHER" id="PTHR12265">
    <property type="entry name" value="TRANSMEMBRANE PROTEIN 53"/>
    <property type="match status" value="1"/>
</dbReference>
<accession>A0A0N4U3A1</accession>
<sequence length="275" mass="31710">LGCPEVERNAVISNGISVVLNEDPNAPLVLLFGWAGCVDRYLAKYSEIYEKQRYSIVRFTADVRKIRSFASYRDFALEIYEKVVERSTTSVIICHLFSMNGCLVFCALWDLIDTVVDNDFIKSKFRGIIFDSSPANVNAWQTATAFSIVHMPPSKYGRSFREIYRIFLASYFSIYRAILWLRSQWESNVYEHNIAYYRLLAISDLPKNQLFIFSSIDGICSANSIAEFARIQEERGAQICKIIFSDTPHCQHLRFHPDEYEHACLNFIKSIVQAN</sequence>